<dbReference type="InterPro" id="IPR004488">
    <property type="entry name" value="Mg/Co-transport_prot_CorA"/>
</dbReference>
<dbReference type="Gene3D" id="3.30.460.20">
    <property type="entry name" value="CorA soluble domain-like"/>
    <property type="match status" value="1"/>
</dbReference>
<evidence type="ECO:0000313" key="10">
    <source>
        <dbReference type="Proteomes" id="UP000245934"/>
    </source>
</evidence>
<dbReference type="SUPFAM" id="SSF143865">
    <property type="entry name" value="CorA soluble domain-like"/>
    <property type="match status" value="1"/>
</dbReference>
<dbReference type="Proteomes" id="UP000245934">
    <property type="component" value="Unassembled WGS sequence"/>
</dbReference>
<dbReference type="PANTHER" id="PTHR46494">
    <property type="entry name" value="CORA FAMILY METAL ION TRANSPORTER (EUROFUNG)"/>
    <property type="match status" value="1"/>
</dbReference>
<evidence type="ECO:0000256" key="8">
    <source>
        <dbReference type="RuleBase" id="RU362010"/>
    </source>
</evidence>
<dbReference type="GO" id="GO:0000287">
    <property type="term" value="F:magnesium ion binding"/>
    <property type="evidence" value="ECO:0007669"/>
    <property type="project" value="TreeGrafter"/>
</dbReference>
<evidence type="ECO:0000256" key="6">
    <source>
        <dbReference type="ARBA" id="ARBA00022989"/>
    </source>
</evidence>
<gene>
    <name evidence="8 9" type="primary">corA</name>
    <name evidence="9" type="ORF">DLD82_02285</name>
</gene>
<dbReference type="EMBL" id="QGMZ01000006">
    <property type="protein sequence ID" value="PWR75910.1"/>
    <property type="molecule type" value="Genomic_DNA"/>
</dbReference>
<keyword evidence="8" id="KW-0406">Ion transport</keyword>
<dbReference type="Gene3D" id="1.20.58.340">
    <property type="entry name" value="Magnesium transport protein CorA, transmembrane region"/>
    <property type="match status" value="2"/>
</dbReference>
<keyword evidence="4 8" id="KW-1003">Cell membrane</keyword>
<sequence length="364" mass="42670">MNQKFRYIHFQGVFQVHEKYISVKSGYPPGVPIYIGKQEANNTTFSIIWYDDKNVQVLSHLDPDTIELHPDKKQITWIHVSGLRDIDQLNRFFSKLALHPLIIEDIFNTKGRAKIEDFNDSLFIVLEMVNSPEEEWYSQKINIIVKNGILISVSESGDPFSTIRERITHPNGKFRSNGIDYLMYSLVDLIVDSFFYALERIEESAETLEDKVLKNPNPEIVREIQSFRHDLITFRRQVWSLREVVMHLERSESVFLKDTTRVFMRDVYDHVIKITEDLDMHREMAEGIMEIYLSSISNRTNDIVRTLTVITVIFIPLTFITGIYGMNFTFLPGINDPDGHILIMSMMTFIASFMVILFKWKKWI</sequence>
<organism evidence="9 10">
    <name type="scientific">Methanospirillum stamsii</name>
    <dbReference type="NCBI Taxonomy" id="1277351"/>
    <lineage>
        <taxon>Archaea</taxon>
        <taxon>Methanobacteriati</taxon>
        <taxon>Methanobacteriota</taxon>
        <taxon>Stenosarchaea group</taxon>
        <taxon>Methanomicrobia</taxon>
        <taxon>Methanomicrobiales</taxon>
        <taxon>Methanospirillaceae</taxon>
        <taxon>Methanospirillum</taxon>
    </lineage>
</organism>
<protein>
    <recommendedName>
        <fullName evidence="8">Magnesium transport protein CorA</fullName>
    </recommendedName>
</protein>
<dbReference type="Pfam" id="PF01544">
    <property type="entry name" value="CorA"/>
    <property type="match status" value="1"/>
</dbReference>
<keyword evidence="3 8" id="KW-0813">Transport</keyword>
<keyword evidence="6 8" id="KW-1133">Transmembrane helix</keyword>
<comment type="caution">
    <text evidence="9">The sequence shown here is derived from an EMBL/GenBank/DDBJ whole genome shotgun (WGS) entry which is preliminary data.</text>
</comment>
<proteinExistence type="inferred from homology"/>
<dbReference type="InterPro" id="IPR045863">
    <property type="entry name" value="CorA_TM1_TM2"/>
</dbReference>
<dbReference type="GO" id="GO:0005886">
    <property type="term" value="C:plasma membrane"/>
    <property type="evidence" value="ECO:0007669"/>
    <property type="project" value="UniProtKB-SubCell"/>
</dbReference>
<dbReference type="CDD" id="cd12828">
    <property type="entry name" value="TmCorA-like_1"/>
    <property type="match status" value="1"/>
</dbReference>
<dbReference type="SUPFAM" id="SSF144083">
    <property type="entry name" value="Magnesium transport protein CorA, transmembrane region"/>
    <property type="match status" value="1"/>
</dbReference>
<comment type="function">
    <text evidence="8">Mediates influx of magnesium ions.</text>
</comment>
<feature type="transmembrane region" description="Helical" evidence="8">
    <location>
        <begin position="339"/>
        <end position="358"/>
    </location>
</feature>
<dbReference type="GO" id="GO:0015095">
    <property type="term" value="F:magnesium ion transmembrane transporter activity"/>
    <property type="evidence" value="ECO:0007669"/>
    <property type="project" value="UniProtKB-UniRule"/>
</dbReference>
<comment type="subcellular location">
    <subcellularLocation>
        <location evidence="1">Cell membrane</location>
        <topology evidence="1">Multi-pass membrane protein</topology>
    </subcellularLocation>
    <subcellularLocation>
        <location evidence="8">Membrane</location>
        <topology evidence="8">Multi-pass membrane protein</topology>
    </subcellularLocation>
</comment>
<dbReference type="GO" id="GO:0050897">
    <property type="term" value="F:cobalt ion binding"/>
    <property type="evidence" value="ECO:0007669"/>
    <property type="project" value="TreeGrafter"/>
</dbReference>
<evidence type="ECO:0000256" key="5">
    <source>
        <dbReference type="ARBA" id="ARBA00022692"/>
    </source>
</evidence>
<dbReference type="PANTHER" id="PTHR46494:SF1">
    <property type="entry name" value="CORA FAMILY METAL ION TRANSPORTER (EUROFUNG)"/>
    <property type="match status" value="1"/>
</dbReference>
<accession>A0A2V2NAY6</accession>
<dbReference type="GO" id="GO:0015087">
    <property type="term" value="F:cobalt ion transmembrane transporter activity"/>
    <property type="evidence" value="ECO:0007669"/>
    <property type="project" value="UniProtKB-UniRule"/>
</dbReference>
<evidence type="ECO:0000256" key="4">
    <source>
        <dbReference type="ARBA" id="ARBA00022475"/>
    </source>
</evidence>
<dbReference type="FunFam" id="1.20.58.340:FF:000012">
    <property type="entry name" value="Magnesium transport protein CorA"/>
    <property type="match status" value="1"/>
</dbReference>
<keyword evidence="7 8" id="KW-0472">Membrane</keyword>
<keyword evidence="8" id="KW-0460">Magnesium</keyword>
<feature type="transmembrane region" description="Helical" evidence="8">
    <location>
        <begin position="303"/>
        <end position="327"/>
    </location>
</feature>
<name>A0A2V2NAY6_9EURY</name>
<dbReference type="InterPro" id="IPR045861">
    <property type="entry name" value="CorA_cytoplasmic_dom"/>
</dbReference>
<dbReference type="AlphaFoldDB" id="A0A2V2NAY6"/>
<evidence type="ECO:0000256" key="2">
    <source>
        <dbReference type="ARBA" id="ARBA00009765"/>
    </source>
</evidence>
<evidence type="ECO:0000256" key="3">
    <source>
        <dbReference type="ARBA" id="ARBA00022448"/>
    </source>
</evidence>
<comment type="similarity">
    <text evidence="2 8">Belongs to the CorA metal ion transporter (MIT) (TC 1.A.35) family.</text>
</comment>
<dbReference type="NCBIfam" id="TIGR00383">
    <property type="entry name" value="corA"/>
    <property type="match status" value="1"/>
</dbReference>
<reference evidence="9 10" key="1">
    <citation type="submission" date="2018-05" db="EMBL/GenBank/DDBJ databases">
        <title>Draft genome of Methanospirillum stamsii Pt1.</title>
        <authorList>
            <person name="Dueholm M.S."/>
            <person name="Nielsen P.H."/>
            <person name="Bakmann L.F."/>
            <person name="Otzen D.E."/>
        </authorList>
    </citation>
    <scope>NUCLEOTIDE SEQUENCE [LARGE SCALE GENOMIC DNA]</scope>
    <source>
        <strain evidence="9 10">Pt1</strain>
    </source>
</reference>
<keyword evidence="10" id="KW-1185">Reference proteome</keyword>
<evidence type="ECO:0000256" key="7">
    <source>
        <dbReference type="ARBA" id="ARBA00023136"/>
    </source>
</evidence>
<dbReference type="InterPro" id="IPR002523">
    <property type="entry name" value="MgTranspt_CorA/ZnTranspt_ZntB"/>
</dbReference>
<evidence type="ECO:0000313" key="9">
    <source>
        <dbReference type="EMBL" id="PWR75910.1"/>
    </source>
</evidence>
<keyword evidence="5 8" id="KW-0812">Transmembrane</keyword>
<evidence type="ECO:0000256" key="1">
    <source>
        <dbReference type="ARBA" id="ARBA00004651"/>
    </source>
</evidence>